<dbReference type="Gene3D" id="3.30.450.20">
    <property type="entry name" value="PAS domain"/>
    <property type="match status" value="1"/>
</dbReference>
<evidence type="ECO:0000256" key="13">
    <source>
        <dbReference type="SAM" id="Coils"/>
    </source>
</evidence>
<dbReference type="Gene3D" id="1.10.287.130">
    <property type="match status" value="1"/>
</dbReference>
<dbReference type="Pfam" id="PF00989">
    <property type="entry name" value="PAS"/>
    <property type="match status" value="1"/>
</dbReference>
<dbReference type="GO" id="GO:0005524">
    <property type="term" value="F:ATP binding"/>
    <property type="evidence" value="ECO:0007669"/>
    <property type="project" value="UniProtKB-KW"/>
</dbReference>
<dbReference type="Gene3D" id="3.30.565.10">
    <property type="entry name" value="Histidine kinase-like ATPase, C-terminal domain"/>
    <property type="match status" value="1"/>
</dbReference>
<keyword evidence="12" id="KW-0472">Membrane</keyword>
<keyword evidence="17" id="KW-1185">Reference proteome</keyword>
<protein>
    <recommendedName>
        <fullName evidence="4">histidine kinase</fullName>
        <ecNumber evidence="4">2.7.13.3</ecNumber>
    </recommendedName>
</protein>
<organism evidence="16 17">
    <name type="scientific">Candidatus Viridilinea mediisalina</name>
    <dbReference type="NCBI Taxonomy" id="2024553"/>
    <lineage>
        <taxon>Bacteria</taxon>
        <taxon>Bacillati</taxon>
        <taxon>Chloroflexota</taxon>
        <taxon>Chloroflexia</taxon>
        <taxon>Chloroflexales</taxon>
        <taxon>Chloroflexineae</taxon>
        <taxon>Oscillochloridaceae</taxon>
        <taxon>Candidatus Viridilinea</taxon>
    </lineage>
</organism>
<dbReference type="InterPro" id="IPR036890">
    <property type="entry name" value="HATPase_C_sf"/>
</dbReference>
<evidence type="ECO:0000256" key="5">
    <source>
        <dbReference type="ARBA" id="ARBA00022475"/>
    </source>
</evidence>
<dbReference type="PROSITE" id="PS50112">
    <property type="entry name" value="PAS"/>
    <property type="match status" value="1"/>
</dbReference>
<feature type="domain" description="PAS" evidence="15">
    <location>
        <begin position="2461"/>
        <end position="2517"/>
    </location>
</feature>
<dbReference type="SMART" id="SM00387">
    <property type="entry name" value="HATPase_c"/>
    <property type="match status" value="1"/>
</dbReference>
<dbReference type="CDD" id="cd00130">
    <property type="entry name" value="PAS"/>
    <property type="match status" value="1"/>
</dbReference>
<dbReference type="SUPFAM" id="SSF55785">
    <property type="entry name" value="PYP-like sensor domain (PAS domain)"/>
    <property type="match status" value="1"/>
</dbReference>
<dbReference type="InterPro" id="IPR036097">
    <property type="entry name" value="HisK_dim/P_sf"/>
</dbReference>
<feature type="coiled-coil region" evidence="13">
    <location>
        <begin position="2253"/>
        <end position="2284"/>
    </location>
</feature>
<sequence>MLTERNPRPSQPFGHRMQEQHARLMDMTTAPTSTASWELLAQLAQCAQAEGALAEASELVRMLADLVARHMQVAAGCLELIEEDQVLATASWGEQPCHDPAPLELRADGMLLGRLALGGAGAAGLDPAFATALTAQMALLLVHRQRQVEAELVSQIYRLVSSNLELIGILETRTLIQAVLTRAAPLLGVAVAAIYTSREEQEGTLGLLAAGEGDFTFPLSDELVVHAAKNGPQVGLLAPGQARRRQAERPHHNSSKARHAMALPLRSQGELTGVVVLILNEGTQEPSTRLRRMANTLTTQMALLVRNGRLFSQQQQRARELFVLYENSQEITTNSQLESMLSRATENIALALSADYCAVKLLDAAYPDTLRTVSTYSEAGRTQSGRALTLISGAAALLAQVEEQSPLLISEAEKLTPPNPLVENLIANGCRSALVVPLLVKEETIGLLMVGYVRARRPIAQAERNLAQVLAAQVATAILNRRLFLAEQDRAAELELLQHISRNLTSDLSLDETLSAILDGVEALARYGAARVALIESHAHEPQVVAQRGLANPEMALGLTSWLTRQGRMLRMNDMQQPPAQVANIASLSKIEFETGGVARSYLGVPLRLREELIGTLELFAPGSDTFGDNDARLLNIVAGPAAQALANASRYTQADAGLRTRLEQLRALQRVSSQLATTLDQTEILAYVLEQALRVTGASSGLIALRSAHDNANDNAGALYSLGGQQAAAIYHDSLNASLDDTQPTYVIVEAIGIEEAIRQNLLGITLAPAAATAWRAMEQREPELSDSLSAEEQALIGTDDVRSALAAPIFYQAGIYGVLLLLGDRTHTFDYDAVEFLRALTHQTAVGIGNAQRYHEVEQLYRAQKSRAAILNNVLEIGQALRANRSLESLLEQVGYSAMEAANYRVALFCLSDQRSPGMLRPSVAAGIPRSELEQMSQTLLPERLATSYLDPRFRMGRCYFVPAAEAQELEAPYDLTLFSYTLNADTNASGDAQSGDRLCVPLYSTDSVLLGLMLVSDPLDHQRPTARRVEPLELFADQAAIAIENAWLIRDADARAEQMAALFHVGSAATSTTNLTTLLERVYQEIVAFLGTPSIFYIVSHDAEQAEICFELLMHNGQCLVEAHKQTMPRGGLIEEVILKGQALLVPDLRAERRHKSLLTTQIPEASEVRSWLSVPLVSQGRTIGVLSIQDFQPHVFTERDQQFLSALANQLAVAMERATLFDERERRLAELHVINRIGEITSSTLDLRQMLLQTYEQLRAFLSLDAFLGYIYDRERELFTLTLEIDGELQSFSDLPVAPHPDGLLEYIISTRHALQFSNLEVEAAELGFDVQPFGTGQSAAAWLGVPLIVGDGQVVGLVAVMSYTPAVYGERELAFMTMVANQLALGVQNARLLERAQQQVAQFNLLNRVSVQASAATDVIRIYQIVVDAMAEAAEVDQARLVIYNRAAGVAPAVAEYRHSGMLQDLVIPMRENPAIALLDERRAPLVVPDAQNDPLMALSHQLFRDLDIRSIALVPLVANEVVIGAVGLDFVGRDGEFSTSAIELCQTIANQTSTAIGRAKASAAAASSARALEQKVGALSTLLNAASILSSLLRPDEVLNKLMELVSRRLNVSTVALWTITSEQMLVPAAFDGISNERSSRMRVPVGQGLTGQVAATGNPLIIVDVNSSGGSLYPNYQRDNNLVSFMGVPVVYRDQILGVLSVMTSYRREFTLDEQELLSGLADQAATALQTARLFEEREQRIRELSTISSISTAVNATLDIQVLLEQLHQGIGEVIDVSTSLIALYDEQRNIINFPVAYDRGRIVELMTGPLGHGVNGWVIRTAQPLLLRSAEEGRQMGLEMDLGQHTEDGSIEESFLVAPIIFGGRVLGVINIQSYEQRAFDANDLRFLTTAANQAAVALNNARLFSEARQRATEMTTLFEVTQNLSSSLNMDETQHLVADAAVRLLGADTSLVIRFNNGKPTRKVFVDQAQFRDDLQLTLRVDGMTQRLLESGQPLAISDLQVLDDANPDALKLGMRSVLGLIIGSHDERMGVLWVGQRQPYDWSEHQMSLGLILANQAGQALKSAQLFELEQQRRLMADTLRDVAQSFTTTLALREIQTLILDQLVRVVHYDSAAVLLRSDEHGDFGITETRGLTDAQLLNTRFSLEEQPLFQAMAANLRPVLVEDTHDASAFAPFLELGWQCRSWIGAPLLVDNKLIGILAIGTAEVGVYDDEMVEVTFTLANQASQAIQNADLFDQLSNLAADLERRVLERTAEVEHANRQLSQEKDRLEAVHAITLELTTQLDLGVILRQALEMISDNLAVTRGSIMLRDTQDGALFCRAVLDGRGQARSANIPMIFGNGEGLAGWVMERQESVNIADVLDDERWVQAPGRADEVRAVAAVPLKTTDEALGVLVLSSTTPGYFSDSQMNLLGTIASVIAAAVANAQLYSFINDLAGTNASLLEEQREESSKSAAVLRSVSEGVIVLDTSEQITLFNPAAEQVLEISSEMVVGHTLSIFETLGSDVEAAQRYRAIYDGLANGLKQVRQNQQIYTTHIDLEHPAQVIAINLATVAGPHGQTYGNVAVLRDITREIEADHAKRQFISDVSHELRTPLTSVKGYVDVLLLGGGQGLSQDQVSYLQIIKNNTNRLRDLIEDILEFSRPDSKKKLVIAPVEIPGLIHEVAQALHLEAERKQMNVSIDVPEHLPAVMADQRRINQVLTNLFSNAVKYTFEGGNIYVRAFLNPGNMLQVEVEDNGVGMTAEQRKKLFRPFYRADNPLRDIAGGTGLGLAIAKQIVEQHGGEMWVQSEHGKGSIFSFILPLQQAKRDDAEGDAA</sequence>
<dbReference type="InterPro" id="IPR004358">
    <property type="entry name" value="Sig_transdc_His_kin-like_C"/>
</dbReference>
<dbReference type="InterPro" id="IPR003018">
    <property type="entry name" value="GAF"/>
</dbReference>
<dbReference type="InterPro" id="IPR013767">
    <property type="entry name" value="PAS_fold"/>
</dbReference>
<keyword evidence="7" id="KW-0808">Transferase</keyword>
<evidence type="ECO:0000256" key="1">
    <source>
        <dbReference type="ARBA" id="ARBA00000085"/>
    </source>
</evidence>
<dbReference type="SUPFAM" id="SSF47384">
    <property type="entry name" value="Homodimeric domain of signal transducing histidine kinase"/>
    <property type="match status" value="1"/>
</dbReference>
<keyword evidence="10" id="KW-0067">ATP-binding</keyword>
<dbReference type="InterPro" id="IPR003661">
    <property type="entry name" value="HisK_dim/P_dom"/>
</dbReference>
<proteinExistence type="predicted"/>
<dbReference type="InterPro" id="IPR035965">
    <property type="entry name" value="PAS-like_dom_sf"/>
</dbReference>
<dbReference type="GO" id="GO:0000155">
    <property type="term" value="F:phosphorelay sensor kinase activity"/>
    <property type="evidence" value="ECO:0007669"/>
    <property type="project" value="InterPro"/>
</dbReference>
<dbReference type="SUPFAM" id="SSF55874">
    <property type="entry name" value="ATPase domain of HSP90 chaperone/DNA topoisomerase II/histidine kinase"/>
    <property type="match status" value="1"/>
</dbReference>
<evidence type="ECO:0000259" key="14">
    <source>
        <dbReference type="PROSITE" id="PS50109"/>
    </source>
</evidence>
<comment type="subcellular location">
    <subcellularLocation>
        <location evidence="2">Cell membrane</location>
    </subcellularLocation>
    <subcellularLocation>
        <location evidence="3">Membrane raft</location>
        <topology evidence="3">Multi-pass membrane protein</topology>
    </subcellularLocation>
</comment>
<dbReference type="InterPro" id="IPR005467">
    <property type="entry name" value="His_kinase_dom"/>
</dbReference>
<dbReference type="PRINTS" id="PR00344">
    <property type="entry name" value="BCTRLSENSOR"/>
</dbReference>
<comment type="catalytic activity">
    <reaction evidence="1">
        <text>ATP + protein L-histidine = ADP + protein N-phospho-L-histidine.</text>
        <dbReference type="EC" id="2.7.13.3"/>
    </reaction>
</comment>
<keyword evidence="6" id="KW-0597">Phosphoprotein</keyword>
<dbReference type="FunFam" id="1.10.287.130:FF:000001">
    <property type="entry name" value="Two-component sensor histidine kinase"/>
    <property type="match status" value="1"/>
</dbReference>
<keyword evidence="13" id="KW-0175">Coiled coil</keyword>
<dbReference type="SUPFAM" id="SSF55781">
    <property type="entry name" value="GAF domain-like"/>
    <property type="match status" value="13"/>
</dbReference>
<dbReference type="OrthoDB" id="1931120at2"/>
<name>A0A2A6RIW7_9CHLR</name>
<evidence type="ECO:0000313" key="16">
    <source>
        <dbReference type="EMBL" id="PDW02962.1"/>
    </source>
</evidence>
<dbReference type="SMART" id="SM00091">
    <property type="entry name" value="PAS"/>
    <property type="match status" value="1"/>
</dbReference>
<evidence type="ECO:0000256" key="12">
    <source>
        <dbReference type="ARBA" id="ARBA00023136"/>
    </source>
</evidence>
<keyword evidence="5" id="KW-1003">Cell membrane</keyword>
<dbReference type="Pfam" id="PF13185">
    <property type="entry name" value="GAF_2"/>
    <property type="match status" value="6"/>
</dbReference>
<gene>
    <name evidence="16" type="ORF">CJ255_11330</name>
</gene>
<evidence type="ECO:0000256" key="10">
    <source>
        <dbReference type="ARBA" id="ARBA00022840"/>
    </source>
</evidence>
<dbReference type="EC" id="2.7.13.3" evidence="4"/>
<dbReference type="Pfam" id="PF00512">
    <property type="entry name" value="HisKA"/>
    <property type="match status" value="1"/>
</dbReference>
<feature type="domain" description="Histidine kinase" evidence="14">
    <location>
        <begin position="2598"/>
        <end position="2817"/>
    </location>
</feature>
<dbReference type="CDD" id="cd00082">
    <property type="entry name" value="HisKA"/>
    <property type="match status" value="1"/>
</dbReference>
<keyword evidence="11" id="KW-0902">Two-component regulatory system</keyword>
<dbReference type="GO" id="GO:0045121">
    <property type="term" value="C:membrane raft"/>
    <property type="evidence" value="ECO:0007669"/>
    <property type="project" value="UniProtKB-SubCell"/>
</dbReference>
<dbReference type="Proteomes" id="UP000220527">
    <property type="component" value="Unassembled WGS sequence"/>
</dbReference>
<evidence type="ECO:0000256" key="11">
    <source>
        <dbReference type="ARBA" id="ARBA00023012"/>
    </source>
</evidence>
<evidence type="ECO:0000256" key="8">
    <source>
        <dbReference type="ARBA" id="ARBA00022741"/>
    </source>
</evidence>
<dbReference type="Pfam" id="PF02518">
    <property type="entry name" value="HATPase_c"/>
    <property type="match status" value="1"/>
</dbReference>
<dbReference type="FunFam" id="3.30.565.10:FF:000023">
    <property type="entry name" value="PAS domain-containing sensor histidine kinase"/>
    <property type="match status" value="1"/>
</dbReference>
<dbReference type="InterPro" id="IPR029016">
    <property type="entry name" value="GAF-like_dom_sf"/>
</dbReference>
<dbReference type="SMART" id="SM00065">
    <property type="entry name" value="GAF"/>
    <property type="match status" value="12"/>
</dbReference>
<dbReference type="EMBL" id="NQWI01000046">
    <property type="protein sequence ID" value="PDW02962.1"/>
    <property type="molecule type" value="Genomic_DNA"/>
</dbReference>
<dbReference type="GO" id="GO:0009927">
    <property type="term" value="F:histidine phosphotransfer kinase activity"/>
    <property type="evidence" value="ECO:0007669"/>
    <property type="project" value="TreeGrafter"/>
</dbReference>
<dbReference type="PROSITE" id="PS50109">
    <property type="entry name" value="HIS_KIN"/>
    <property type="match status" value="1"/>
</dbReference>
<dbReference type="PANTHER" id="PTHR43047:SF72">
    <property type="entry name" value="OSMOSENSING HISTIDINE PROTEIN KINASE SLN1"/>
    <property type="match status" value="1"/>
</dbReference>
<dbReference type="Gene3D" id="3.30.450.40">
    <property type="match status" value="13"/>
</dbReference>
<evidence type="ECO:0000313" key="17">
    <source>
        <dbReference type="Proteomes" id="UP000220527"/>
    </source>
</evidence>
<evidence type="ECO:0000256" key="9">
    <source>
        <dbReference type="ARBA" id="ARBA00022777"/>
    </source>
</evidence>
<dbReference type="SMART" id="SM00388">
    <property type="entry name" value="HisKA"/>
    <property type="match status" value="1"/>
</dbReference>
<evidence type="ECO:0000256" key="6">
    <source>
        <dbReference type="ARBA" id="ARBA00022553"/>
    </source>
</evidence>
<evidence type="ECO:0000256" key="7">
    <source>
        <dbReference type="ARBA" id="ARBA00022679"/>
    </source>
</evidence>
<evidence type="ECO:0000259" key="15">
    <source>
        <dbReference type="PROSITE" id="PS50112"/>
    </source>
</evidence>
<dbReference type="Pfam" id="PF01590">
    <property type="entry name" value="GAF"/>
    <property type="match status" value="6"/>
</dbReference>
<keyword evidence="8" id="KW-0547">Nucleotide-binding</keyword>
<keyword evidence="9 16" id="KW-0418">Kinase</keyword>
<evidence type="ECO:0000256" key="4">
    <source>
        <dbReference type="ARBA" id="ARBA00012438"/>
    </source>
</evidence>
<dbReference type="GO" id="GO:0005886">
    <property type="term" value="C:plasma membrane"/>
    <property type="evidence" value="ECO:0007669"/>
    <property type="project" value="UniProtKB-SubCell"/>
</dbReference>
<accession>A0A2A6RIW7</accession>
<dbReference type="CDD" id="cd16922">
    <property type="entry name" value="HATPase_EvgS-ArcB-TorS-like"/>
    <property type="match status" value="1"/>
</dbReference>
<dbReference type="GO" id="GO:0006355">
    <property type="term" value="P:regulation of DNA-templated transcription"/>
    <property type="evidence" value="ECO:0007669"/>
    <property type="project" value="InterPro"/>
</dbReference>
<comment type="caution">
    <text evidence="16">The sequence shown here is derived from an EMBL/GenBank/DDBJ whole genome shotgun (WGS) entry which is preliminary data.</text>
</comment>
<dbReference type="InterPro" id="IPR003594">
    <property type="entry name" value="HATPase_dom"/>
</dbReference>
<evidence type="ECO:0000256" key="2">
    <source>
        <dbReference type="ARBA" id="ARBA00004236"/>
    </source>
</evidence>
<evidence type="ECO:0000256" key="3">
    <source>
        <dbReference type="ARBA" id="ARBA00004314"/>
    </source>
</evidence>
<dbReference type="InterPro" id="IPR000014">
    <property type="entry name" value="PAS"/>
</dbReference>
<dbReference type="PANTHER" id="PTHR43047">
    <property type="entry name" value="TWO-COMPONENT HISTIDINE PROTEIN KINASE"/>
    <property type="match status" value="1"/>
</dbReference>
<reference evidence="17" key="1">
    <citation type="submission" date="2017-08" db="EMBL/GenBank/DDBJ databases">
        <authorList>
            <person name="Grouzdev D.S."/>
            <person name="Gaisin V.A."/>
            <person name="Rysina M.S."/>
            <person name="Gorlenko V.M."/>
        </authorList>
    </citation>
    <scope>NUCLEOTIDE SEQUENCE [LARGE SCALE GENOMIC DNA]</scope>
    <source>
        <strain evidence="17">Kir15-3F</strain>
    </source>
</reference>
<dbReference type="RefSeq" id="WP_097644217.1">
    <property type="nucleotide sequence ID" value="NZ_NQWI01000046.1"/>
</dbReference>